<keyword evidence="5 8" id="KW-0067">ATP-binding</keyword>
<evidence type="ECO:0000313" key="8">
    <source>
        <dbReference type="EMBL" id="MDQ0417457.1"/>
    </source>
</evidence>
<keyword evidence="2" id="KW-0813">Transport</keyword>
<proteinExistence type="predicted"/>
<keyword evidence="3" id="KW-1003">Cell membrane</keyword>
<comment type="caution">
    <text evidence="8">The sequence shown here is derived from an EMBL/GenBank/DDBJ whole genome shotgun (WGS) entry which is preliminary data.</text>
</comment>
<dbReference type="SMART" id="SM00382">
    <property type="entry name" value="AAA"/>
    <property type="match status" value="1"/>
</dbReference>
<dbReference type="InterPro" id="IPR030679">
    <property type="entry name" value="ABC_ATPase_HisP-typ"/>
</dbReference>
<dbReference type="InterPro" id="IPR050086">
    <property type="entry name" value="MetN_ABC_transporter-like"/>
</dbReference>
<dbReference type="EMBL" id="JAUSUV010000006">
    <property type="protein sequence ID" value="MDQ0417457.1"/>
    <property type="molecule type" value="Genomic_DNA"/>
</dbReference>
<dbReference type="PANTHER" id="PTHR43166:SF35">
    <property type="entry name" value="L-CYSTINE IMPORT ATP-BINDING PROTEIN TCYN"/>
    <property type="match status" value="1"/>
</dbReference>
<accession>A0AAJ1TIB4</accession>
<feature type="domain" description="ABC transporter" evidence="7">
    <location>
        <begin position="5"/>
        <end position="245"/>
    </location>
</feature>
<comment type="subcellular location">
    <subcellularLocation>
        <location evidence="1">Cell membrane</location>
        <topology evidence="1">Peripheral membrane protein</topology>
    </subcellularLocation>
</comment>
<dbReference type="EC" id="3.6.3.-" evidence="8"/>
<dbReference type="Gene3D" id="3.40.50.300">
    <property type="entry name" value="P-loop containing nucleotide triphosphate hydrolases"/>
    <property type="match status" value="1"/>
</dbReference>
<dbReference type="GO" id="GO:0016887">
    <property type="term" value="F:ATP hydrolysis activity"/>
    <property type="evidence" value="ECO:0007669"/>
    <property type="project" value="InterPro"/>
</dbReference>
<protein>
    <submittedName>
        <fullName evidence="8">Cystine transport system ATP-binding protein</fullName>
        <ecNumber evidence="8">3.6.3.-</ecNumber>
    </submittedName>
</protein>
<dbReference type="Proteomes" id="UP001238450">
    <property type="component" value="Unassembled WGS sequence"/>
</dbReference>
<evidence type="ECO:0000256" key="6">
    <source>
        <dbReference type="ARBA" id="ARBA00023136"/>
    </source>
</evidence>
<dbReference type="GO" id="GO:0005886">
    <property type="term" value="C:plasma membrane"/>
    <property type="evidence" value="ECO:0007669"/>
    <property type="project" value="UniProtKB-SubCell"/>
</dbReference>
<dbReference type="InterPro" id="IPR003593">
    <property type="entry name" value="AAA+_ATPase"/>
</dbReference>
<keyword evidence="9" id="KW-1185">Reference proteome</keyword>
<dbReference type="PROSITE" id="PS50893">
    <property type="entry name" value="ABC_TRANSPORTER_2"/>
    <property type="match status" value="1"/>
</dbReference>
<evidence type="ECO:0000256" key="1">
    <source>
        <dbReference type="ARBA" id="ARBA00004202"/>
    </source>
</evidence>
<evidence type="ECO:0000256" key="3">
    <source>
        <dbReference type="ARBA" id="ARBA00022475"/>
    </source>
</evidence>
<evidence type="ECO:0000259" key="7">
    <source>
        <dbReference type="PROSITE" id="PS50893"/>
    </source>
</evidence>
<dbReference type="PROSITE" id="PS00211">
    <property type="entry name" value="ABC_TRANSPORTER_1"/>
    <property type="match status" value="1"/>
</dbReference>
<keyword evidence="6" id="KW-0472">Membrane</keyword>
<evidence type="ECO:0000256" key="4">
    <source>
        <dbReference type="ARBA" id="ARBA00022741"/>
    </source>
</evidence>
<dbReference type="AlphaFoldDB" id="A0AAJ1TIB4"/>
<dbReference type="InterPro" id="IPR017871">
    <property type="entry name" value="ABC_transporter-like_CS"/>
</dbReference>
<name>A0AAJ1TIB4_9BACL</name>
<dbReference type="CDD" id="cd03262">
    <property type="entry name" value="ABC_HisP_GlnQ"/>
    <property type="match status" value="1"/>
</dbReference>
<dbReference type="PANTHER" id="PTHR43166">
    <property type="entry name" value="AMINO ACID IMPORT ATP-BINDING PROTEIN"/>
    <property type="match status" value="1"/>
</dbReference>
<sequence length="260" mass="28463">MNSLIEVKKLRKSFGKLDVLHEIDLAVEKGEVIAIIGPSGSGKSTFLRCLNGLETPTAGSIKIGTHTLKFNGKKPKDKEIRSLRSQTSMVFQSFNLFPHLTALQNVMEGLVTVQGMSKEAASIQVKGLLEKVGLSQKKDAFPIQLSGGQQQRVAIARALAMNPSVLLLDEPTSALDPELVGGVLAIIRELTKDKTQTMMIVTHEMNFARDVADRVIFMDDGKIIETGTPDEVFGHPTHARTKQFLDQLYVGIEKNLGWGL</sequence>
<gene>
    <name evidence="8" type="ORF">J2Z48_001630</name>
</gene>
<dbReference type="Pfam" id="PF00005">
    <property type="entry name" value="ABC_tran"/>
    <property type="match status" value="1"/>
</dbReference>
<dbReference type="SUPFAM" id="SSF52540">
    <property type="entry name" value="P-loop containing nucleoside triphosphate hydrolases"/>
    <property type="match status" value="1"/>
</dbReference>
<evidence type="ECO:0000256" key="2">
    <source>
        <dbReference type="ARBA" id="ARBA00022448"/>
    </source>
</evidence>
<reference evidence="8 9" key="1">
    <citation type="submission" date="2023-07" db="EMBL/GenBank/DDBJ databases">
        <title>Genomic Encyclopedia of Type Strains, Phase IV (KMG-IV): sequencing the most valuable type-strain genomes for metagenomic binning, comparative biology and taxonomic classification.</title>
        <authorList>
            <person name="Goeker M."/>
        </authorList>
    </citation>
    <scope>NUCLEOTIDE SEQUENCE [LARGE SCALE GENOMIC DNA]</scope>
    <source>
        <strain evidence="8 9">DSM 46876</strain>
    </source>
</reference>
<evidence type="ECO:0000313" key="9">
    <source>
        <dbReference type="Proteomes" id="UP001238450"/>
    </source>
</evidence>
<dbReference type="GO" id="GO:0005524">
    <property type="term" value="F:ATP binding"/>
    <property type="evidence" value="ECO:0007669"/>
    <property type="project" value="UniProtKB-KW"/>
</dbReference>
<keyword evidence="4" id="KW-0547">Nucleotide-binding</keyword>
<organism evidence="8 9">
    <name type="scientific">Croceifilum oryzae</name>
    <dbReference type="NCBI Taxonomy" id="1553429"/>
    <lineage>
        <taxon>Bacteria</taxon>
        <taxon>Bacillati</taxon>
        <taxon>Bacillota</taxon>
        <taxon>Bacilli</taxon>
        <taxon>Bacillales</taxon>
        <taxon>Thermoactinomycetaceae</taxon>
        <taxon>Croceifilum</taxon>
    </lineage>
</organism>
<dbReference type="PIRSF" id="PIRSF039085">
    <property type="entry name" value="ABC_ATPase_HisP"/>
    <property type="match status" value="1"/>
</dbReference>
<dbReference type="InterPro" id="IPR027417">
    <property type="entry name" value="P-loop_NTPase"/>
</dbReference>
<keyword evidence="8" id="KW-0378">Hydrolase</keyword>
<dbReference type="GO" id="GO:0015424">
    <property type="term" value="F:ABC-type amino acid transporter activity"/>
    <property type="evidence" value="ECO:0007669"/>
    <property type="project" value="InterPro"/>
</dbReference>
<evidence type="ECO:0000256" key="5">
    <source>
        <dbReference type="ARBA" id="ARBA00022840"/>
    </source>
</evidence>
<dbReference type="FunFam" id="3.40.50.300:FF:000020">
    <property type="entry name" value="Amino acid ABC transporter ATP-binding component"/>
    <property type="match status" value="1"/>
</dbReference>
<dbReference type="InterPro" id="IPR003439">
    <property type="entry name" value="ABC_transporter-like_ATP-bd"/>
</dbReference>